<proteinExistence type="predicted"/>
<accession>A0ABW7J531</accession>
<sequence>MEVFADLLKQGDYWVAAAILVLLTAWHLPKIASFYHHSRNQRYLAITVALDDPNISTELKAHFNNELNIEHFRKIHGKRLSVPMLNAALIMNERIGSKVAFRHILKTIGMYPDVTGIEALSFRVRLLKFDVVFGVFNLVLGLVIATIGFVSFLLSLYSLTSTFYVSYLFLGLISMPIGFNMLTEGGVLFSVYHVNKALDACDDRSL</sequence>
<keyword evidence="3" id="KW-1185">Reference proteome</keyword>
<gene>
    <name evidence="2" type="ORF">ACGRHZ_04455</name>
</gene>
<feature type="transmembrane region" description="Helical" evidence="1">
    <location>
        <begin position="13"/>
        <end position="32"/>
    </location>
</feature>
<feature type="transmembrane region" description="Helical" evidence="1">
    <location>
        <begin position="163"/>
        <end position="182"/>
    </location>
</feature>
<dbReference type="EMBL" id="JBIHSE010000001">
    <property type="protein sequence ID" value="MFH0270579.1"/>
    <property type="molecule type" value="Genomic_DNA"/>
</dbReference>
<name>A0ABW7J531_9VIBR</name>
<dbReference type="Proteomes" id="UP001607221">
    <property type="component" value="Unassembled WGS sequence"/>
</dbReference>
<keyword evidence="1" id="KW-0472">Membrane</keyword>
<evidence type="ECO:0000256" key="1">
    <source>
        <dbReference type="SAM" id="Phobius"/>
    </source>
</evidence>
<evidence type="ECO:0000313" key="2">
    <source>
        <dbReference type="EMBL" id="MFH0270579.1"/>
    </source>
</evidence>
<evidence type="ECO:0000313" key="3">
    <source>
        <dbReference type="Proteomes" id="UP001607221"/>
    </source>
</evidence>
<keyword evidence="1" id="KW-1133">Transmembrane helix</keyword>
<feature type="transmembrane region" description="Helical" evidence="1">
    <location>
        <begin position="131"/>
        <end position="157"/>
    </location>
</feature>
<dbReference type="RefSeq" id="WP_394631708.1">
    <property type="nucleotide sequence ID" value="NZ_JBIHSE010000001.1"/>
</dbReference>
<reference evidence="2 3" key="1">
    <citation type="submission" date="2024-10" db="EMBL/GenBank/DDBJ databases">
        <authorList>
            <person name="Yibar A."/>
            <person name="Saticioglu I.B."/>
            <person name="Duman M."/>
            <person name="Ajmi N."/>
            <person name="Gurler F."/>
            <person name="Ay H."/>
            <person name="Onuk E."/>
            <person name="Guler S."/>
            <person name="Romalde J.L."/>
        </authorList>
    </citation>
    <scope>NUCLEOTIDE SEQUENCE [LARGE SCALE GENOMIC DNA]</scope>
    <source>
        <strain evidence="2 3">1-TCBS-A</strain>
    </source>
</reference>
<keyword evidence="1" id="KW-0812">Transmembrane</keyword>
<protein>
    <submittedName>
        <fullName evidence="2">Uncharacterized protein</fullName>
    </submittedName>
</protein>
<organism evidence="2 3">
    <name type="scientific">Vibrio jasicida</name>
    <dbReference type="NCBI Taxonomy" id="766224"/>
    <lineage>
        <taxon>Bacteria</taxon>
        <taxon>Pseudomonadati</taxon>
        <taxon>Pseudomonadota</taxon>
        <taxon>Gammaproteobacteria</taxon>
        <taxon>Vibrionales</taxon>
        <taxon>Vibrionaceae</taxon>
        <taxon>Vibrio</taxon>
    </lineage>
</organism>
<comment type="caution">
    <text evidence="2">The sequence shown here is derived from an EMBL/GenBank/DDBJ whole genome shotgun (WGS) entry which is preliminary data.</text>
</comment>